<protein>
    <submittedName>
        <fullName evidence="2">Uncharacterized protein</fullName>
    </submittedName>
</protein>
<gene>
    <name evidence="2" type="ORF">ARMOST_09219</name>
</gene>
<name>A0A284RAW5_ARMOS</name>
<accession>A0A284RAW5</accession>
<feature type="compositionally biased region" description="Polar residues" evidence="1">
    <location>
        <begin position="51"/>
        <end position="68"/>
    </location>
</feature>
<keyword evidence="3" id="KW-1185">Reference proteome</keyword>
<sequence>MRGDSSVAYKEKKQIYARQLAEYTLRQWSTLRKRQEESARKRRSPPLPKQRSPSADITPTQETGIRQSRWSRRNHGILHVDFAKLSLDDDRGRV</sequence>
<evidence type="ECO:0000256" key="1">
    <source>
        <dbReference type="SAM" id="MobiDB-lite"/>
    </source>
</evidence>
<evidence type="ECO:0000313" key="2">
    <source>
        <dbReference type="EMBL" id="SJL05883.1"/>
    </source>
</evidence>
<dbReference type="Proteomes" id="UP000219338">
    <property type="component" value="Unassembled WGS sequence"/>
</dbReference>
<evidence type="ECO:0000313" key="3">
    <source>
        <dbReference type="Proteomes" id="UP000219338"/>
    </source>
</evidence>
<organism evidence="2 3">
    <name type="scientific">Armillaria ostoyae</name>
    <name type="common">Armillaria root rot fungus</name>
    <dbReference type="NCBI Taxonomy" id="47428"/>
    <lineage>
        <taxon>Eukaryota</taxon>
        <taxon>Fungi</taxon>
        <taxon>Dikarya</taxon>
        <taxon>Basidiomycota</taxon>
        <taxon>Agaricomycotina</taxon>
        <taxon>Agaricomycetes</taxon>
        <taxon>Agaricomycetidae</taxon>
        <taxon>Agaricales</taxon>
        <taxon>Marasmiineae</taxon>
        <taxon>Physalacriaceae</taxon>
        <taxon>Armillaria</taxon>
    </lineage>
</organism>
<reference evidence="3" key="1">
    <citation type="journal article" date="2017" name="Nat. Ecol. Evol.">
        <title>Genome expansion and lineage-specific genetic innovations in the forest pathogenic fungi Armillaria.</title>
        <authorList>
            <person name="Sipos G."/>
            <person name="Prasanna A.N."/>
            <person name="Walter M.C."/>
            <person name="O'Connor E."/>
            <person name="Balint B."/>
            <person name="Krizsan K."/>
            <person name="Kiss B."/>
            <person name="Hess J."/>
            <person name="Varga T."/>
            <person name="Slot J."/>
            <person name="Riley R."/>
            <person name="Boka B."/>
            <person name="Rigling D."/>
            <person name="Barry K."/>
            <person name="Lee J."/>
            <person name="Mihaltcheva S."/>
            <person name="LaButti K."/>
            <person name="Lipzen A."/>
            <person name="Waldron R."/>
            <person name="Moloney N.M."/>
            <person name="Sperisen C."/>
            <person name="Kredics L."/>
            <person name="Vagvoelgyi C."/>
            <person name="Patrignani A."/>
            <person name="Fitzpatrick D."/>
            <person name="Nagy I."/>
            <person name="Doyle S."/>
            <person name="Anderson J.B."/>
            <person name="Grigoriev I.V."/>
            <person name="Gueldener U."/>
            <person name="Muensterkoetter M."/>
            <person name="Nagy L.G."/>
        </authorList>
    </citation>
    <scope>NUCLEOTIDE SEQUENCE [LARGE SCALE GENOMIC DNA]</scope>
    <source>
        <strain evidence="3">C18/9</strain>
    </source>
</reference>
<dbReference type="EMBL" id="FUEG01000006">
    <property type="protein sequence ID" value="SJL05883.1"/>
    <property type="molecule type" value="Genomic_DNA"/>
</dbReference>
<dbReference type="AlphaFoldDB" id="A0A284RAW5"/>
<proteinExistence type="predicted"/>
<dbReference type="OrthoDB" id="3262732at2759"/>
<feature type="region of interest" description="Disordered" evidence="1">
    <location>
        <begin position="32"/>
        <end position="70"/>
    </location>
</feature>